<comment type="caution">
    <text evidence="7">The sequence shown here is derived from an EMBL/GenBank/DDBJ whole genome shotgun (WGS) entry which is preliminary data.</text>
</comment>
<dbReference type="PATRIC" id="fig|159743.3.peg.4173"/>
<evidence type="ECO:0000256" key="4">
    <source>
        <dbReference type="PIRSR" id="PIRSR000303-1"/>
    </source>
</evidence>
<sequence>MSIYDYSAVAMNGKEISLSDFKDKVVLIVNTASQCGFTFQYQDLQRLYDHYKDRGLVILGFPCNQFADQEPDSNDSVHAFCTLNYGVAFPMFQKVDVRDKQAHPLFTYLASSLPFEGFDETHSVAKILIPLIHERHPEYLAGDSIKWNFTKFLIDRNGKVVKRFEATTDPLDMEEDIEALL</sequence>
<dbReference type="PANTHER" id="PTHR11592:SF78">
    <property type="entry name" value="GLUTATHIONE PEROXIDASE"/>
    <property type="match status" value="1"/>
</dbReference>
<dbReference type="EMBL" id="JTHP01000041">
    <property type="protein sequence ID" value="KJD44137.1"/>
    <property type="molecule type" value="Genomic_DNA"/>
</dbReference>
<proteinExistence type="inferred from homology"/>
<dbReference type="PROSITE" id="PS00460">
    <property type="entry name" value="GLUTATHIONE_PEROXID_1"/>
    <property type="match status" value="1"/>
</dbReference>
<evidence type="ECO:0000256" key="5">
    <source>
        <dbReference type="RuleBase" id="RU000499"/>
    </source>
</evidence>
<keyword evidence="8" id="KW-1185">Reference proteome</keyword>
<protein>
    <recommendedName>
        <fullName evidence="5">Glutathione peroxidase</fullName>
    </recommendedName>
</protein>
<evidence type="ECO:0000256" key="3">
    <source>
        <dbReference type="ARBA" id="ARBA00023002"/>
    </source>
</evidence>
<dbReference type="Pfam" id="PF00255">
    <property type="entry name" value="GSHPx"/>
    <property type="match status" value="1"/>
</dbReference>
<evidence type="ECO:0000313" key="8">
    <source>
        <dbReference type="Proteomes" id="UP000032534"/>
    </source>
</evidence>
<evidence type="ECO:0000256" key="2">
    <source>
        <dbReference type="ARBA" id="ARBA00022559"/>
    </source>
</evidence>
<feature type="active site" evidence="4">
    <location>
        <position position="35"/>
    </location>
</feature>
<dbReference type="RefSeq" id="WP_044647574.1">
    <property type="nucleotide sequence ID" value="NZ_JTHP01000041.1"/>
</dbReference>
<dbReference type="GO" id="GO:0034599">
    <property type="term" value="P:cellular response to oxidative stress"/>
    <property type="evidence" value="ECO:0007669"/>
    <property type="project" value="TreeGrafter"/>
</dbReference>
<dbReference type="Proteomes" id="UP000032534">
    <property type="component" value="Unassembled WGS sequence"/>
</dbReference>
<organism evidence="7 8">
    <name type="scientific">Paenibacillus terrae</name>
    <dbReference type="NCBI Taxonomy" id="159743"/>
    <lineage>
        <taxon>Bacteria</taxon>
        <taxon>Bacillati</taxon>
        <taxon>Bacillota</taxon>
        <taxon>Bacilli</taxon>
        <taxon>Bacillales</taxon>
        <taxon>Paenibacillaceae</taxon>
        <taxon>Paenibacillus</taxon>
    </lineage>
</organism>
<dbReference type="PROSITE" id="PS51355">
    <property type="entry name" value="GLUTATHIONE_PEROXID_3"/>
    <property type="match status" value="1"/>
</dbReference>
<gene>
    <name evidence="7" type="ORF">QD47_18770</name>
</gene>
<dbReference type="SUPFAM" id="SSF52833">
    <property type="entry name" value="Thioredoxin-like"/>
    <property type="match status" value="1"/>
</dbReference>
<dbReference type="PROSITE" id="PS51352">
    <property type="entry name" value="THIOREDOXIN_2"/>
    <property type="match status" value="1"/>
</dbReference>
<feature type="domain" description="Thioredoxin" evidence="6">
    <location>
        <begin position="1"/>
        <end position="181"/>
    </location>
</feature>
<dbReference type="OrthoDB" id="9789406at2"/>
<dbReference type="InterPro" id="IPR029760">
    <property type="entry name" value="GPX_CS"/>
</dbReference>
<dbReference type="PANTHER" id="PTHR11592">
    <property type="entry name" value="GLUTATHIONE PEROXIDASE"/>
    <property type="match status" value="1"/>
</dbReference>
<dbReference type="PIRSF" id="PIRSF000303">
    <property type="entry name" value="Glutathion_perox"/>
    <property type="match status" value="1"/>
</dbReference>
<dbReference type="InterPro" id="IPR000889">
    <property type="entry name" value="Glutathione_peroxidase"/>
</dbReference>
<evidence type="ECO:0000259" key="6">
    <source>
        <dbReference type="PROSITE" id="PS51352"/>
    </source>
</evidence>
<evidence type="ECO:0000256" key="1">
    <source>
        <dbReference type="ARBA" id="ARBA00006926"/>
    </source>
</evidence>
<dbReference type="PRINTS" id="PR01011">
    <property type="entry name" value="GLUTPROXDASE"/>
</dbReference>
<evidence type="ECO:0000313" key="7">
    <source>
        <dbReference type="EMBL" id="KJD44137.1"/>
    </source>
</evidence>
<dbReference type="AlphaFoldDB" id="A0A0D7X263"/>
<dbReference type="InterPro" id="IPR036249">
    <property type="entry name" value="Thioredoxin-like_sf"/>
</dbReference>
<accession>A0A0D7X263</accession>
<keyword evidence="3 5" id="KW-0560">Oxidoreductase</keyword>
<dbReference type="InterPro" id="IPR013766">
    <property type="entry name" value="Thioredoxin_domain"/>
</dbReference>
<dbReference type="FunFam" id="3.40.30.10:FF:000010">
    <property type="entry name" value="Glutathione peroxidase"/>
    <property type="match status" value="1"/>
</dbReference>
<dbReference type="Gene3D" id="3.40.30.10">
    <property type="entry name" value="Glutaredoxin"/>
    <property type="match status" value="1"/>
</dbReference>
<dbReference type="PROSITE" id="PS00763">
    <property type="entry name" value="GLUTATHIONE_PEROXID_2"/>
    <property type="match status" value="1"/>
</dbReference>
<reference evidence="7 8" key="1">
    <citation type="submission" date="2014-11" db="EMBL/GenBank/DDBJ databases">
        <title>Draft Genome Sequences of Paenibacillus polymyxa NRRL B-30509 and Paenibacillus terrae NRRL B-30644, Strains from a Poultry Environment that Produce Tridecaptin A and Paenicidins.</title>
        <authorList>
            <person name="van Belkum M.J."/>
            <person name="Lohans C.T."/>
            <person name="Vederas J.C."/>
        </authorList>
    </citation>
    <scope>NUCLEOTIDE SEQUENCE [LARGE SCALE GENOMIC DNA]</scope>
    <source>
        <strain evidence="7 8">NRRL B-30644</strain>
    </source>
</reference>
<comment type="similarity">
    <text evidence="1 5">Belongs to the glutathione peroxidase family.</text>
</comment>
<dbReference type="GO" id="GO:0004601">
    <property type="term" value="F:peroxidase activity"/>
    <property type="evidence" value="ECO:0007669"/>
    <property type="project" value="UniProtKB-KW"/>
</dbReference>
<dbReference type="InterPro" id="IPR029759">
    <property type="entry name" value="GPX_AS"/>
</dbReference>
<keyword evidence="2 5" id="KW-0575">Peroxidase</keyword>
<name>A0A0D7X263_9BACL</name>
<dbReference type="CDD" id="cd00340">
    <property type="entry name" value="GSH_Peroxidase"/>
    <property type="match status" value="1"/>
</dbReference>